<organism evidence="3 4">
    <name type="scientific">Sphagnum troendelagicum</name>
    <dbReference type="NCBI Taxonomy" id="128251"/>
    <lineage>
        <taxon>Eukaryota</taxon>
        <taxon>Viridiplantae</taxon>
        <taxon>Streptophyta</taxon>
        <taxon>Embryophyta</taxon>
        <taxon>Bryophyta</taxon>
        <taxon>Sphagnophytina</taxon>
        <taxon>Sphagnopsida</taxon>
        <taxon>Sphagnales</taxon>
        <taxon>Sphagnaceae</taxon>
        <taxon>Sphagnum</taxon>
    </lineage>
</organism>
<evidence type="ECO:0000313" key="3">
    <source>
        <dbReference type="EMBL" id="CAK9208051.1"/>
    </source>
</evidence>
<dbReference type="PANTHER" id="PTHR33492:SF11">
    <property type="entry name" value="OS04G0670900 PROTEIN"/>
    <property type="match status" value="1"/>
</dbReference>
<dbReference type="Proteomes" id="UP001497512">
    <property type="component" value="Chromosome 16"/>
</dbReference>
<proteinExistence type="predicted"/>
<dbReference type="Pfam" id="PF13837">
    <property type="entry name" value="Myb_DNA-bind_4"/>
    <property type="match status" value="1"/>
</dbReference>
<protein>
    <recommendedName>
        <fullName evidence="2">Myb-like domain-containing protein</fullName>
    </recommendedName>
</protein>
<reference evidence="3" key="1">
    <citation type="submission" date="2024-02" db="EMBL/GenBank/DDBJ databases">
        <authorList>
            <consortium name="ELIXIR-Norway"/>
            <consortium name="Elixir Norway"/>
        </authorList>
    </citation>
    <scope>NUCLEOTIDE SEQUENCE</scope>
</reference>
<dbReference type="PANTHER" id="PTHR33492">
    <property type="entry name" value="OSJNBA0043A12.37 PROTEIN-RELATED"/>
    <property type="match status" value="1"/>
</dbReference>
<gene>
    <name evidence="3" type="ORF">CSSPTR1EN2_LOCUS9113</name>
</gene>
<evidence type="ECO:0000256" key="1">
    <source>
        <dbReference type="SAM" id="MobiDB-lite"/>
    </source>
</evidence>
<sequence length="388" mass="43578">MEGPEKTGSIQRMQKLEDVNIEDTNIVDISAGVGNLEDPKVDETKQEDVKIDDMNVDDAKLEDGKMDDESDNSPIEETTIGECTDKIIRERVKERNGVKRERNARWTEVETLTLIAARHAESQKHLNSKSGDLSYQRKWVAMAERCKAAGMQRSPRQLKKRWNSLHSNYVHIKEWHSRPGAPNFWAMDRKDRMIHKLPAYFNVVLYKALEHPSSIVLPRPVTPSSNLVTSAGEDAVDSSEDNGRSAFPVIKFHASSSIPSPLPLLPPLPSTSLSLPLPQLQVPPQFRSLSQPPRIPGYAPSSATIQPEDLKKVWLETFLLGFSVDPKVIEALDLEEVTVEVLLDEGTEDGVYKVLKMVAEATGVNITVGQQARVWHAVRQWRDEKLKA</sequence>
<name>A0ABP0TY47_9BRYO</name>
<evidence type="ECO:0000259" key="2">
    <source>
        <dbReference type="PROSITE" id="PS50090"/>
    </source>
</evidence>
<keyword evidence="4" id="KW-1185">Reference proteome</keyword>
<feature type="region of interest" description="Disordered" evidence="1">
    <location>
        <begin position="32"/>
        <end position="76"/>
    </location>
</feature>
<evidence type="ECO:0000313" key="4">
    <source>
        <dbReference type="Proteomes" id="UP001497512"/>
    </source>
</evidence>
<accession>A0ABP0TY47</accession>
<dbReference type="Gene3D" id="1.10.10.60">
    <property type="entry name" value="Homeodomain-like"/>
    <property type="match status" value="1"/>
</dbReference>
<dbReference type="InterPro" id="IPR001005">
    <property type="entry name" value="SANT/Myb"/>
</dbReference>
<feature type="domain" description="Myb-like" evidence="2">
    <location>
        <begin position="98"/>
        <end position="166"/>
    </location>
</feature>
<dbReference type="EMBL" id="OZ019908">
    <property type="protein sequence ID" value="CAK9208051.1"/>
    <property type="molecule type" value="Genomic_DNA"/>
</dbReference>
<feature type="compositionally biased region" description="Basic and acidic residues" evidence="1">
    <location>
        <begin position="37"/>
        <end position="64"/>
    </location>
</feature>
<dbReference type="InterPro" id="IPR044822">
    <property type="entry name" value="Myb_DNA-bind_4"/>
</dbReference>
<dbReference type="PROSITE" id="PS50090">
    <property type="entry name" value="MYB_LIKE"/>
    <property type="match status" value="1"/>
</dbReference>